<protein>
    <submittedName>
        <fullName evidence="1">Uncharacterized protein</fullName>
    </submittedName>
</protein>
<accession>A0A7Y9E2I4</accession>
<gene>
    <name evidence="1" type="ORF">BJZ21_000146</name>
</gene>
<dbReference type="AlphaFoldDB" id="A0A7Y9E2I4"/>
<comment type="caution">
    <text evidence="1">The sequence shown here is derived from an EMBL/GenBank/DDBJ whole genome shotgun (WGS) entry which is preliminary data.</text>
</comment>
<dbReference type="Proteomes" id="UP000535511">
    <property type="component" value="Unassembled WGS sequence"/>
</dbReference>
<keyword evidence="2" id="KW-1185">Reference proteome</keyword>
<dbReference type="EMBL" id="JACCBG010000001">
    <property type="protein sequence ID" value="NYD40063.1"/>
    <property type="molecule type" value="Genomic_DNA"/>
</dbReference>
<proteinExistence type="predicted"/>
<dbReference type="RefSeq" id="WP_179661999.1">
    <property type="nucleotide sequence ID" value="NZ_JACCBG010000001.1"/>
</dbReference>
<organism evidence="1 2">
    <name type="scientific">Nocardioides panaciterrulae</name>
    <dbReference type="NCBI Taxonomy" id="661492"/>
    <lineage>
        <taxon>Bacteria</taxon>
        <taxon>Bacillati</taxon>
        <taxon>Actinomycetota</taxon>
        <taxon>Actinomycetes</taxon>
        <taxon>Propionibacteriales</taxon>
        <taxon>Nocardioidaceae</taxon>
        <taxon>Nocardioides</taxon>
    </lineage>
</organism>
<reference evidence="1 2" key="1">
    <citation type="submission" date="2020-07" db="EMBL/GenBank/DDBJ databases">
        <title>Sequencing the genomes of 1000 actinobacteria strains.</title>
        <authorList>
            <person name="Klenk H.-P."/>
        </authorList>
    </citation>
    <scope>NUCLEOTIDE SEQUENCE [LARGE SCALE GENOMIC DNA]</scope>
    <source>
        <strain evidence="1 2">DSM 21350</strain>
    </source>
</reference>
<evidence type="ECO:0000313" key="2">
    <source>
        <dbReference type="Proteomes" id="UP000535511"/>
    </source>
</evidence>
<sequence>MLLTTETEATRALAAALLRSLSLARDWLRHLGVPCDAVTDVRVEEIVLDGERRADVRLDVFVAGSVAVLTVEAKLDAPVDVSQLADTKRASDVVVSLVPAGIAPPVLSGVVAATWEDLVKLMQRGPHADAVTQFLADELMLLLDSPAIRRRRRLAALIPAPLPSNWSCSVVGNKAGGDLLILTGPEMPSGQWVQVEVSDRSRGQRTPLRAHVLACSRSSATDPVVWSALGHAAGRSTLVPPEHVAHGQRGRRTPEETSAAAVNQVPASWTYGYGQNQLTRWGWAGFGPRLELIEGNPEPLVAHAVNLAVAIDRELAAVADGGRAACP</sequence>
<name>A0A7Y9E2I4_9ACTN</name>
<evidence type="ECO:0000313" key="1">
    <source>
        <dbReference type="EMBL" id="NYD40063.1"/>
    </source>
</evidence>